<keyword evidence="4" id="KW-1015">Disulfide bond</keyword>
<gene>
    <name evidence="7" type="ORF">LSH36_26g02139</name>
</gene>
<sequence length="143" mass="16436">MAPRKHVEKQFCLPGRKRPDPTNCKEFYSCVTGKSEYKFKCPHGMAFDRTRSLCVEEHQVATCTERTKKKTVKPKDGKTQLLDEDVDNNIRCPDGLVFNEMRNACDLPSNVPICMSRLVLDKMRKGLEEKQKEISRLVSSGQR</sequence>
<evidence type="ECO:0000256" key="5">
    <source>
        <dbReference type="ARBA" id="ARBA00023180"/>
    </source>
</evidence>
<evidence type="ECO:0000259" key="6">
    <source>
        <dbReference type="PROSITE" id="PS50940"/>
    </source>
</evidence>
<reference evidence="7" key="1">
    <citation type="journal article" date="2023" name="Mol. Biol. Evol.">
        <title>Third-Generation Sequencing Reveals the Adaptive Role of the Epigenome in Three Deep-Sea Polychaetes.</title>
        <authorList>
            <person name="Perez M."/>
            <person name="Aroh O."/>
            <person name="Sun Y."/>
            <person name="Lan Y."/>
            <person name="Juniper S.K."/>
            <person name="Young C.R."/>
            <person name="Angers B."/>
            <person name="Qian P.Y."/>
        </authorList>
    </citation>
    <scope>NUCLEOTIDE SEQUENCE</scope>
    <source>
        <strain evidence="7">P08H-3</strain>
    </source>
</reference>
<name>A0AAD9KA53_9ANNE</name>
<dbReference type="Gene3D" id="2.170.140.10">
    <property type="entry name" value="Chitin binding domain"/>
    <property type="match status" value="2"/>
</dbReference>
<dbReference type="Pfam" id="PF01607">
    <property type="entry name" value="CBM_14"/>
    <property type="match status" value="2"/>
</dbReference>
<keyword evidence="2" id="KW-0732">Signal</keyword>
<dbReference type="AlphaFoldDB" id="A0AAD9KA53"/>
<proteinExistence type="predicted"/>
<evidence type="ECO:0000256" key="1">
    <source>
        <dbReference type="ARBA" id="ARBA00022669"/>
    </source>
</evidence>
<dbReference type="PROSITE" id="PS50940">
    <property type="entry name" value="CHIT_BIND_II"/>
    <property type="match status" value="1"/>
</dbReference>
<dbReference type="PANTHER" id="PTHR23301">
    <property type="entry name" value="CHITIN BINDING PERITROPHIN-A"/>
    <property type="match status" value="1"/>
</dbReference>
<evidence type="ECO:0000313" key="8">
    <source>
        <dbReference type="Proteomes" id="UP001208570"/>
    </source>
</evidence>
<dbReference type="SUPFAM" id="SSF57625">
    <property type="entry name" value="Invertebrate chitin-binding proteins"/>
    <property type="match status" value="2"/>
</dbReference>
<protein>
    <recommendedName>
        <fullName evidence="6">Chitin-binding type-2 domain-containing protein</fullName>
    </recommendedName>
</protein>
<feature type="non-terminal residue" evidence="7">
    <location>
        <position position="1"/>
    </location>
</feature>
<dbReference type="Proteomes" id="UP001208570">
    <property type="component" value="Unassembled WGS sequence"/>
</dbReference>
<evidence type="ECO:0000313" key="7">
    <source>
        <dbReference type="EMBL" id="KAK2167547.1"/>
    </source>
</evidence>
<keyword evidence="5" id="KW-0325">Glycoprotein</keyword>
<evidence type="ECO:0000256" key="4">
    <source>
        <dbReference type="ARBA" id="ARBA00023157"/>
    </source>
</evidence>
<dbReference type="SMART" id="SM00494">
    <property type="entry name" value="ChtBD2"/>
    <property type="match status" value="1"/>
</dbReference>
<evidence type="ECO:0000256" key="2">
    <source>
        <dbReference type="ARBA" id="ARBA00022729"/>
    </source>
</evidence>
<feature type="domain" description="Chitin-binding type-2" evidence="6">
    <location>
        <begin position="9"/>
        <end position="65"/>
    </location>
</feature>
<dbReference type="GO" id="GO:0008061">
    <property type="term" value="F:chitin binding"/>
    <property type="evidence" value="ECO:0007669"/>
    <property type="project" value="UniProtKB-KW"/>
</dbReference>
<dbReference type="InterPro" id="IPR002557">
    <property type="entry name" value="Chitin-bd_dom"/>
</dbReference>
<organism evidence="7 8">
    <name type="scientific">Paralvinella palmiformis</name>
    <dbReference type="NCBI Taxonomy" id="53620"/>
    <lineage>
        <taxon>Eukaryota</taxon>
        <taxon>Metazoa</taxon>
        <taxon>Spiralia</taxon>
        <taxon>Lophotrochozoa</taxon>
        <taxon>Annelida</taxon>
        <taxon>Polychaeta</taxon>
        <taxon>Sedentaria</taxon>
        <taxon>Canalipalpata</taxon>
        <taxon>Terebellida</taxon>
        <taxon>Terebelliformia</taxon>
        <taxon>Alvinellidae</taxon>
        <taxon>Paralvinella</taxon>
    </lineage>
</organism>
<dbReference type="InterPro" id="IPR036508">
    <property type="entry name" value="Chitin-bd_dom_sf"/>
</dbReference>
<evidence type="ECO:0000256" key="3">
    <source>
        <dbReference type="ARBA" id="ARBA00022737"/>
    </source>
</evidence>
<dbReference type="EMBL" id="JAODUP010000026">
    <property type="protein sequence ID" value="KAK2167547.1"/>
    <property type="molecule type" value="Genomic_DNA"/>
</dbReference>
<accession>A0AAD9KA53</accession>
<dbReference type="GO" id="GO:0005576">
    <property type="term" value="C:extracellular region"/>
    <property type="evidence" value="ECO:0007669"/>
    <property type="project" value="InterPro"/>
</dbReference>
<keyword evidence="1" id="KW-0147">Chitin-binding</keyword>
<keyword evidence="8" id="KW-1185">Reference proteome</keyword>
<comment type="caution">
    <text evidence="7">The sequence shown here is derived from an EMBL/GenBank/DDBJ whole genome shotgun (WGS) entry which is preliminary data.</text>
</comment>
<dbReference type="PANTHER" id="PTHR23301:SF0">
    <property type="entry name" value="CHITIN-BINDING TYPE-2 DOMAIN-CONTAINING PROTEIN-RELATED"/>
    <property type="match status" value="1"/>
</dbReference>
<dbReference type="InterPro" id="IPR051940">
    <property type="entry name" value="Chitin_bind-dev_reg"/>
</dbReference>
<keyword evidence="3" id="KW-0677">Repeat</keyword>